<name>A0A9N8DKS8_9STRA</name>
<dbReference type="PANTHER" id="PTHR36220">
    <property type="entry name" value="UNNAMED PRODUCT"/>
    <property type="match status" value="1"/>
</dbReference>
<dbReference type="PANTHER" id="PTHR36220:SF1">
    <property type="entry name" value="GAMMA TUBULIN COMPLEX COMPONENT C-TERMINAL DOMAIN-CONTAINING PROTEIN"/>
    <property type="match status" value="1"/>
</dbReference>
<dbReference type="Pfam" id="PF14312">
    <property type="entry name" value="FG-GAP_2"/>
    <property type="match status" value="1"/>
</dbReference>
<keyword evidence="7" id="KW-1185">Reference proteome</keyword>
<evidence type="ECO:0000313" key="6">
    <source>
        <dbReference type="EMBL" id="CAB9504021.1"/>
    </source>
</evidence>
<evidence type="ECO:0000256" key="4">
    <source>
        <dbReference type="PROSITE-ProRule" id="PRU00803"/>
    </source>
</evidence>
<dbReference type="PROSITE" id="PS51470">
    <property type="entry name" value="FG_GAP"/>
    <property type="match status" value="1"/>
</dbReference>
<dbReference type="Proteomes" id="UP001153069">
    <property type="component" value="Unassembled WGS sequence"/>
</dbReference>
<proteinExistence type="predicted"/>
<organism evidence="6 7">
    <name type="scientific">Seminavis robusta</name>
    <dbReference type="NCBI Taxonomy" id="568900"/>
    <lineage>
        <taxon>Eukaryota</taxon>
        <taxon>Sar</taxon>
        <taxon>Stramenopiles</taxon>
        <taxon>Ochrophyta</taxon>
        <taxon>Bacillariophyta</taxon>
        <taxon>Bacillariophyceae</taxon>
        <taxon>Bacillariophycidae</taxon>
        <taxon>Naviculales</taxon>
        <taxon>Naviculaceae</taxon>
        <taxon>Seminavis</taxon>
    </lineage>
</organism>
<dbReference type="InterPro" id="IPR013519">
    <property type="entry name" value="Int_alpha_beta-p"/>
</dbReference>
<keyword evidence="3" id="KW-0325">Glycoprotein</keyword>
<evidence type="ECO:0000256" key="1">
    <source>
        <dbReference type="ARBA" id="ARBA00022729"/>
    </source>
</evidence>
<evidence type="ECO:0000256" key="2">
    <source>
        <dbReference type="ARBA" id="ARBA00022737"/>
    </source>
</evidence>
<evidence type="ECO:0000256" key="5">
    <source>
        <dbReference type="SAM" id="SignalP"/>
    </source>
</evidence>
<sequence>MLWLFNVLLCVIASVLLVSADGTGASEPQQYALTMIDLNEENRRLVPISGYVTYGGNLVGESGARFGYSVAIDETGTTIVVRERRPDIVRVYEIADDGWTQKGQDLTGFTLILSVVKRKTVTISSDGSIVAVSSTDPSNEGVALFEYDTSTQMWLQRGSTIRGEDLNGSPIFSFGHDISLSADGNKIAVGAPEYDSPTLRDIGFATTYFWNGIDWQRQRYTDDTFSVVSGLYGELLRAYLGWSTSFSGDGNWFAVGMPESGSAISDATRFGECRVYRSNAGIQQIAIDGGAMFGSSVNDQFGYSVALNYDGSIIAVSSPGYDGDVNEENLGRVQVFERSAETWRQLGSDLIGEQQDDGFGFSIDLSNDGKTLVAGSAYSDGSGNLRGYIHIYKFDGIDWVLKEISRAQGFDIDGIGENDSFGWSVAISGDGTKVLVGAPFYNGPDIQNGLVQMWGQTDFPTFSPILNPLPQVGNLGTGGSPAQASLVSRTYTWWQGAIAYLEGFFV</sequence>
<keyword evidence="1 5" id="KW-0732">Signal</keyword>
<dbReference type="AlphaFoldDB" id="A0A9N8DKS8"/>
<comment type="caution">
    <text evidence="6">The sequence shown here is derived from an EMBL/GenBank/DDBJ whole genome shotgun (WGS) entry which is preliminary data.</text>
</comment>
<evidence type="ECO:0000313" key="7">
    <source>
        <dbReference type="Proteomes" id="UP001153069"/>
    </source>
</evidence>
<dbReference type="EMBL" id="CAICTM010000182">
    <property type="protein sequence ID" value="CAB9504021.1"/>
    <property type="molecule type" value="Genomic_DNA"/>
</dbReference>
<protein>
    <submittedName>
        <fullName evidence="6">Uncharacterized protein</fullName>
    </submittedName>
</protein>
<keyword evidence="2" id="KW-0677">Repeat</keyword>
<dbReference type="InterPro" id="IPR013517">
    <property type="entry name" value="FG-GAP"/>
</dbReference>
<feature type="signal peptide" evidence="5">
    <location>
        <begin position="1"/>
        <end position="25"/>
    </location>
</feature>
<dbReference type="Gene3D" id="2.130.10.130">
    <property type="entry name" value="Integrin alpha, N-terminal"/>
    <property type="match status" value="1"/>
</dbReference>
<feature type="repeat" description="FG-GAP" evidence="4">
    <location>
        <begin position="407"/>
        <end position="463"/>
    </location>
</feature>
<feature type="chain" id="PRO_5040136332" evidence="5">
    <location>
        <begin position="26"/>
        <end position="506"/>
    </location>
</feature>
<evidence type="ECO:0000256" key="3">
    <source>
        <dbReference type="ARBA" id="ARBA00023180"/>
    </source>
</evidence>
<dbReference type="OrthoDB" id="4501at2759"/>
<dbReference type="SUPFAM" id="SSF82171">
    <property type="entry name" value="DPP6 N-terminal domain-like"/>
    <property type="match status" value="1"/>
</dbReference>
<accession>A0A9N8DKS8</accession>
<dbReference type="InterPro" id="IPR028994">
    <property type="entry name" value="Integrin_alpha_N"/>
</dbReference>
<gene>
    <name evidence="6" type="ORF">SEMRO_183_G079701.1</name>
</gene>
<reference evidence="6" key="1">
    <citation type="submission" date="2020-06" db="EMBL/GenBank/DDBJ databases">
        <authorList>
            <consortium name="Plant Systems Biology data submission"/>
        </authorList>
    </citation>
    <scope>NUCLEOTIDE SEQUENCE</scope>
    <source>
        <strain evidence="6">D6</strain>
    </source>
</reference>